<organism evidence="1 2">
    <name type="scientific">Microbacterium panaciterrae</name>
    <dbReference type="NCBI Taxonomy" id="985759"/>
    <lineage>
        <taxon>Bacteria</taxon>
        <taxon>Bacillati</taxon>
        <taxon>Actinomycetota</taxon>
        <taxon>Actinomycetes</taxon>
        <taxon>Micrococcales</taxon>
        <taxon>Microbacteriaceae</taxon>
        <taxon>Microbacterium</taxon>
    </lineage>
</organism>
<accession>A0ABP8PCX3</accession>
<reference evidence="2" key="1">
    <citation type="journal article" date="2019" name="Int. J. Syst. Evol. Microbiol.">
        <title>The Global Catalogue of Microorganisms (GCM) 10K type strain sequencing project: providing services to taxonomists for standard genome sequencing and annotation.</title>
        <authorList>
            <consortium name="The Broad Institute Genomics Platform"/>
            <consortium name="The Broad Institute Genome Sequencing Center for Infectious Disease"/>
            <person name="Wu L."/>
            <person name="Ma J."/>
        </authorList>
    </citation>
    <scope>NUCLEOTIDE SEQUENCE [LARGE SCALE GENOMIC DNA]</scope>
    <source>
        <strain evidence="2">JCM 17839</strain>
    </source>
</reference>
<gene>
    <name evidence="1" type="ORF">GCM10023171_17680</name>
</gene>
<comment type="caution">
    <text evidence="1">The sequence shown here is derived from an EMBL/GenBank/DDBJ whole genome shotgun (WGS) entry which is preliminary data.</text>
</comment>
<sequence length="71" mass="7693">MLDADIGGIWANRIYFSGAIDEGTGCPVNSPFSLRAPTATARPRAVMHGAAAFGLPLYDVVEDERPRRARF</sequence>
<dbReference type="RefSeq" id="WP_345186189.1">
    <property type="nucleotide sequence ID" value="NZ_BAABGP010000012.1"/>
</dbReference>
<name>A0ABP8PCX3_9MICO</name>
<dbReference type="EMBL" id="BAABGP010000012">
    <property type="protein sequence ID" value="GAA4484576.1"/>
    <property type="molecule type" value="Genomic_DNA"/>
</dbReference>
<keyword evidence="2" id="KW-1185">Reference proteome</keyword>
<proteinExistence type="predicted"/>
<evidence type="ECO:0000313" key="1">
    <source>
        <dbReference type="EMBL" id="GAA4484576.1"/>
    </source>
</evidence>
<protein>
    <submittedName>
        <fullName evidence="1">Uncharacterized protein</fullName>
    </submittedName>
</protein>
<dbReference type="Proteomes" id="UP001500731">
    <property type="component" value="Unassembled WGS sequence"/>
</dbReference>
<evidence type="ECO:0000313" key="2">
    <source>
        <dbReference type="Proteomes" id="UP001500731"/>
    </source>
</evidence>